<evidence type="ECO:0000313" key="6">
    <source>
        <dbReference type="RefSeq" id="XP_017776496.1"/>
    </source>
</evidence>
<dbReference type="Gene3D" id="3.40.50.1820">
    <property type="entry name" value="alpha/beta hydrolase"/>
    <property type="match status" value="1"/>
</dbReference>
<dbReference type="SUPFAM" id="SSF82171">
    <property type="entry name" value="DPP6 N-terminal domain-like"/>
    <property type="match status" value="1"/>
</dbReference>
<sequence>MSIEQPKSPKVVEANNVIPPNALKTTPKKSSNAPQQRVTIAAPYAYEELAVSSPNERNWRGIFIALLVIIAVLGLIVFSIVLVSPPEEGPRVKGRKPSLEDIFIKLPPPARFNGSWISDTEFVYRDRYGGITLYNAENLTTEVLVTNITFRQYNAIDFKISNDLKYVLLVTDVIVIHEHSRLARYYIYERATSFKRPLSPFELDESAPHLQYATWSPDGRSVVFVYENDIYYKPRIQKDLVCRITMDGDADVRNGVPDWLYETEILHTGHTVWFSPDGMYLLYLTINNSLVGDYKYPWYDSRNPAAKYPKIKNLKYPKVETRNPDVSVWMVNLTTPKFLFPVQLRPTNSVEPGSYLTSAKFYNDHQVSVVWLNRRQNISVVLNCRSQNNYNCTNFHVERAVCETSPELLEGCGWTEPIFHPIFSTNGLRALIRCPVKDGENGDYMHVCQLQSRNVVPLTHGAFEVTRILAWDEENHLIYAIATNEENPGVRHLFKIGDTNSTQAWTCMTCQPKIDLNMTMFEDLTNETLLNDTMFMIYRCDYNNIIFSSNYRYYVHECLGPNVPVVFLVETSTNYRLIVLDAASSLRNKVRNLSMPKIKKFQVDIDERGAYKAQVKLHLPPVLREYEDVAFPLILIIDSKPGTQSVSEKWEVSWPWYLASTRNYIVAQIDVRGSGFQGEKMRRQIYNNVGQTEVTDQLAVLTYLRDNFKKFIDREKVCTIGSGYGGYVSAMLMLEDIHEVVNCSVSISPITNWLYYNSYFAERYLGYPSEHFIQYQRADLTKRAGNLDGRRYMLVHGTADTTVNPQHSMMFSKAMIDQGVMFQQLVYPDENHVFSKKSLIHLYKQIDLFFNDSFGPAVEDWQDETDFFIQ</sequence>
<evidence type="ECO:0000256" key="2">
    <source>
        <dbReference type="SAM" id="Phobius"/>
    </source>
</evidence>
<feature type="region of interest" description="Disordered" evidence="1">
    <location>
        <begin position="1"/>
        <end position="35"/>
    </location>
</feature>
<dbReference type="Pfam" id="PF00930">
    <property type="entry name" value="DPPIV_N"/>
    <property type="match status" value="1"/>
</dbReference>
<keyword evidence="5" id="KW-1185">Reference proteome</keyword>
<keyword evidence="2" id="KW-1133">Transmembrane helix</keyword>
<organism evidence="5 6">
    <name type="scientific">Nicrophorus vespilloides</name>
    <name type="common">Boreal carrion beetle</name>
    <dbReference type="NCBI Taxonomy" id="110193"/>
    <lineage>
        <taxon>Eukaryota</taxon>
        <taxon>Metazoa</taxon>
        <taxon>Ecdysozoa</taxon>
        <taxon>Arthropoda</taxon>
        <taxon>Hexapoda</taxon>
        <taxon>Insecta</taxon>
        <taxon>Pterygota</taxon>
        <taxon>Neoptera</taxon>
        <taxon>Endopterygota</taxon>
        <taxon>Coleoptera</taxon>
        <taxon>Polyphaga</taxon>
        <taxon>Staphyliniformia</taxon>
        <taxon>Silphidae</taxon>
        <taxon>Nicrophorinae</taxon>
        <taxon>Nicrophorus</taxon>
    </lineage>
</organism>
<name>A0ABM1MPJ6_NICVS</name>
<accession>A0ABM1MPJ6</accession>
<feature type="domain" description="Peptidase S9 prolyl oligopeptidase catalytic" evidence="3">
    <location>
        <begin position="650"/>
        <end position="855"/>
    </location>
</feature>
<keyword evidence="2" id="KW-0812">Transmembrane</keyword>
<evidence type="ECO:0000256" key="1">
    <source>
        <dbReference type="SAM" id="MobiDB-lite"/>
    </source>
</evidence>
<proteinExistence type="predicted"/>
<dbReference type="InterPro" id="IPR001375">
    <property type="entry name" value="Peptidase_S9_cat"/>
</dbReference>
<evidence type="ECO:0000259" key="3">
    <source>
        <dbReference type="Pfam" id="PF00326"/>
    </source>
</evidence>
<evidence type="ECO:0000313" key="5">
    <source>
        <dbReference type="Proteomes" id="UP000695000"/>
    </source>
</evidence>
<dbReference type="Gene3D" id="2.140.10.30">
    <property type="entry name" value="Dipeptidylpeptidase IV, N-terminal domain"/>
    <property type="match status" value="1"/>
</dbReference>
<dbReference type="SUPFAM" id="SSF53474">
    <property type="entry name" value="alpha/beta-Hydrolases"/>
    <property type="match status" value="1"/>
</dbReference>
<dbReference type="InterPro" id="IPR029058">
    <property type="entry name" value="AB_hydrolase_fold"/>
</dbReference>
<keyword evidence="2" id="KW-0472">Membrane</keyword>
<dbReference type="InterPro" id="IPR002469">
    <property type="entry name" value="Peptidase_S9B_N"/>
</dbReference>
<evidence type="ECO:0000259" key="4">
    <source>
        <dbReference type="Pfam" id="PF00930"/>
    </source>
</evidence>
<dbReference type="PANTHER" id="PTHR11731">
    <property type="entry name" value="PROTEASE FAMILY S9B,C DIPEPTIDYL-PEPTIDASE IV-RELATED"/>
    <property type="match status" value="1"/>
</dbReference>
<feature type="transmembrane region" description="Helical" evidence="2">
    <location>
        <begin position="62"/>
        <end position="83"/>
    </location>
</feature>
<gene>
    <name evidence="6" type="primary">LOC108562605</name>
</gene>
<dbReference type="GeneID" id="108562605"/>
<dbReference type="InterPro" id="IPR050278">
    <property type="entry name" value="Serine_Prot_S9B/DPPIV"/>
</dbReference>
<dbReference type="RefSeq" id="XP_017776496.1">
    <property type="nucleotide sequence ID" value="XM_017921007.1"/>
</dbReference>
<feature type="domain" description="Dipeptidylpeptidase IV N-terminal" evidence="4">
    <location>
        <begin position="161"/>
        <end position="564"/>
    </location>
</feature>
<protein>
    <submittedName>
        <fullName evidence="6">Inactive dipeptidyl peptidase 10 isoform X1</fullName>
    </submittedName>
</protein>
<dbReference type="Proteomes" id="UP000695000">
    <property type="component" value="Unplaced"/>
</dbReference>
<dbReference type="Pfam" id="PF00326">
    <property type="entry name" value="Peptidase_S9"/>
    <property type="match status" value="1"/>
</dbReference>
<dbReference type="PANTHER" id="PTHR11731:SF135">
    <property type="entry name" value="INACTIVE DIPEPTIDYL PEPTIDASE 10-LIKE PROTEIN"/>
    <property type="match status" value="1"/>
</dbReference>
<reference evidence="6" key="1">
    <citation type="submission" date="2025-08" db="UniProtKB">
        <authorList>
            <consortium name="RefSeq"/>
        </authorList>
    </citation>
    <scope>IDENTIFICATION</scope>
    <source>
        <tissue evidence="6">Whole Larva</tissue>
    </source>
</reference>